<dbReference type="Pfam" id="PF04234">
    <property type="entry name" value="CopC"/>
    <property type="match status" value="1"/>
</dbReference>
<dbReference type="InterPro" id="IPR014756">
    <property type="entry name" value="Ig_E-set"/>
</dbReference>
<feature type="domain" description="CopC" evidence="4">
    <location>
        <begin position="49"/>
        <end position="135"/>
    </location>
</feature>
<accession>A0ABV1NME2</accession>
<keyword evidence="1 3" id="KW-0732">Signal</keyword>
<evidence type="ECO:0000256" key="3">
    <source>
        <dbReference type="SAM" id="SignalP"/>
    </source>
</evidence>
<sequence length="136" mass="13641">MNRLIIASLALVSAVALSSAAQAQSNPHAGMSAQEHAAMPAAAASGVITTPADNAMLSAAPKTFTATFPHAMTLKALKLTGPATETVDVQIAAGTAPQTTVSTPLPTLAPGSYSAAWTATGSDGHEMNGTVRFMVH</sequence>
<name>A0ABV1NME2_9CAUL</name>
<evidence type="ECO:0000259" key="4">
    <source>
        <dbReference type="Pfam" id="PF04234"/>
    </source>
</evidence>
<keyword evidence="6" id="KW-1185">Reference proteome</keyword>
<dbReference type="RefSeq" id="WP_349683362.1">
    <property type="nucleotide sequence ID" value="NZ_JBEGDD010000002.1"/>
</dbReference>
<dbReference type="SUPFAM" id="SSF81296">
    <property type="entry name" value="E set domains"/>
    <property type="match status" value="1"/>
</dbReference>
<feature type="chain" id="PRO_5045453587" evidence="3">
    <location>
        <begin position="24"/>
        <end position="136"/>
    </location>
</feature>
<dbReference type="InterPro" id="IPR014755">
    <property type="entry name" value="Cu-Rt/internalin_Ig-like"/>
</dbReference>
<dbReference type="InterPro" id="IPR007348">
    <property type="entry name" value="CopC_dom"/>
</dbReference>
<evidence type="ECO:0000256" key="1">
    <source>
        <dbReference type="ARBA" id="ARBA00022729"/>
    </source>
</evidence>
<protein>
    <submittedName>
        <fullName evidence="5">Copper resistance CopC family protein</fullName>
    </submittedName>
</protein>
<proteinExistence type="predicted"/>
<gene>
    <name evidence="5" type="ORF">ABN401_03035</name>
</gene>
<dbReference type="Gene3D" id="2.60.40.1220">
    <property type="match status" value="1"/>
</dbReference>
<comment type="caution">
    <text evidence="5">The sequence shown here is derived from an EMBL/GenBank/DDBJ whole genome shotgun (WGS) entry which is preliminary data.</text>
</comment>
<keyword evidence="2" id="KW-0186">Copper</keyword>
<evidence type="ECO:0000313" key="6">
    <source>
        <dbReference type="Proteomes" id="UP001445732"/>
    </source>
</evidence>
<reference evidence="5 6" key="1">
    <citation type="submission" date="2024-06" db="EMBL/GenBank/DDBJ databases">
        <title>Brevundimonas sp. C11.</title>
        <authorList>
            <person name="Maltman C."/>
        </authorList>
    </citation>
    <scope>NUCLEOTIDE SEQUENCE [LARGE SCALE GENOMIC DNA]</scope>
    <source>
        <strain evidence="5 6">C11</strain>
    </source>
</reference>
<evidence type="ECO:0000313" key="5">
    <source>
        <dbReference type="EMBL" id="MEQ7154184.1"/>
    </source>
</evidence>
<dbReference type="Proteomes" id="UP001445732">
    <property type="component" value="Unassembled WGS sequence"/>
</dbReference>
<feature type="signal peptide" evidence="3">
    <location>
        <begin position="1"/>
        <end position="23"/>
    </location>
</feature>
<evidence type="ECO:0000256" key="2">
    <source>
        <dbReference type="ARBA" id="ARBA00023008"/>
    </source>
</evidence>
<organism evidence="5 6">
    <name type="scientific">Brevundimonas aurifodinae</name>
    <dbReference type="NCBI Taxonomy" id="1508312"/>
    <lineage>
        <taxon>Bacteria</taxon>
        <taxon>Pseudomonadati</taxon>
        <taxon>Pseudomonadota</taxon>
        <taxon>Alphaproteobacteria</taxon>
        <taxon>Caulobacterales</taxon>
        <taxon>Caulobacteraceae</taxon>
        <taxon>Brevundimonas</taxon>
    </lineage>
</organism>
<dbReference type="EMBL" id="JBEGDD010000002">
    <property type="protein sequence ID" value="MEQ7154184.1"/>
    <property type="molecule type" value="Genomic_DNA"/>
</dbReference>